<dbReference type="SUPFAM" id="SSF53800">
    <property type="entry name" value="Chelatase"/>
    <property type="match status" value="1"/>
</dbReference>
<dbReference type="InterPro" id="IPR050963">
    <property type="entry name" value="Sirohydro_Cobaltochel/CbiX"/>
</dbReference>
<evidence type="ECO:0000313" key="4">
    <source>
        <dbReference type="Proteomes" id="UP000196365"/>
    </source>
</evidence>
<gene>
    <name evidence="3" type="ORF">SAMN02745973_00549</name>
</gene>
<accession>A0A1T4KIT0</accession>
<dbReference type="GO" id="GO:0016829">
    <property type="term" value="F:lyase activity"/>
    <property type="evidence" value="ECO:0007669"/>
    <property type="project" value="UniProtKB-KW"/>
</dbReference>
<dbReference type="CDD" id="cd03416">
    <property type="entry name" value="CbiX_SirB_N"/>
    <property type="match status" value="1"/>
</dbReference>
<evidence type="ECO:0000313" key="3">
    <source>
        <dbReference type="EMBL" id="SJZ42301.1"/>
    </source>
</evidence>
<keyword evidence="1" id="KW-0479">Metal-binding</keyword>
<dbReference type="Proteomes" id="UP000196365">
    <property type="component" value="Unassembled WGS sequence"/>
</dbReference>
<dbReference type="PANTHER" id="PTHR33542:SF3">
    <property type="entry name" value="SIROHYDROCHLORIN FERROCHELATASE, CHLOROPLASTIC"/>
    <property type="match status" value="1"/>
</dbReference>
<dbReference type="Gene3D" id="3.40.50.1400">
    <property type="match status" value="1"/>
</dbReference>
<organism evidence="3 4">
    <name type="scientific">Garciella nitratireducens DSM 15102</name>
    <dbReference type="NCBI Taxonomy" id="1121911"/>
    <lineage>
        <taxon>Bacteria</taxon>
        <taxon>Bacillati</taxon>
        <taxon>Bacillota</taxon>
        <taxon>Clostridia</taxon>
        <taxon>Eubacteriales</taxon>
        <taxon>Eubacteriaceae</taxon>
        <taxon>Garciella</taxon>
    </lineage>
</organism>
<dbReference type="PANTHER" id="PTHR33542">
    <property type="entry name" value="SIROHYDROCHLORIN FERROCHELATASE, CHLOROPLASTIC"/>
    <property type="match status" value="1"/>
</dbReference>
<dbReference type="GO" id="GO:0046872">
    <property type="term" value="F:metal ion binding"/>
    <property type="evidence" value="ECO:0007669"/>
    <property type="project" value="UniProtKB-KW"/>
</dbReference>
<keyword evidence="4" id="KW-1185">Reference proteome</keyword>
<dbReference type="EMBL" id="FUWV01000002">
    <property type="protein sequence ID" value="SJZ42301.1"/>
    <property type="molecule type" value="Genomic_DNA"/>
</dbReference>
<sequence>MEKGLLIVGHGSRSLEAQSTFERVVNTVRQKISYPIVEGASMEFSQPNIPASVKKMVECGIDEILIIPYFLYEGIHIKEDIPRIIRELSDIYKNITFKMGQPIGLDSLLPELIVKRVSEMEERKSIEKRK</sequence>
<dbReference type="RefSeq" id="WP_087677989.1">
    <property type="nucleotide sequence ID" value="NZ_FUWV01000002.1"/>
</dbReference>
<protein>
    <submittedName>
        <fullName evidence="3">Sirohydrochlorin cobaltochelatase</fullName>
    </submittedName>
</protein>
<evidence type="ECO:0000256" key="2">
    <source>
        <dbReference type="ARBA" id="ARBA00023239"/>
    </source>
</evidence>
<dbReference type="InterPro" id="IPR002762">
    <property type="entry name" value="CbiX-like"/>
</dbReference>
<evidence type="ECO:0000256" key="1">
    <source>
        <dbReference type="ARBA" id="ARBA00022723"/>
    </source>
</evidence>
<reference evidence="3 4" key="1">
    <citation type="submission" date="2017-02" db="EMBL/GenBank/DDBJ databases">
        <authorList>
            <person name="Peterson S.W."/>
        </authorList>
    </citation>
    <scope>NUCLEOTIDE SEQUENCE [LARGE SCALE GENOMIC DNA]</scope>
    <source>
        <strain evidence="3 4">DSM 15102</strain>
    </source>
</reference>
<dbReference type="AlphaFoldDB" id="A0A1T4KIT0"/>
<dbReference type="OrthoDB" id="9797895at2"/>
<dbReference type="Pfam" id="PF01903">
    <property type="entry name" value="CbiX"/>
    <property type="match status" value="1"/>
</dbReference>
<name>A0A1T4KIT0_9FIRM</name>
<keyword evidence="2" id="KW-0456">Lyase</keyword>
<proteinExistence type="predicted"/>